<organism evidence="2 3">
    <name type="scientific">Mesorhabditis belari</name>
    <dbReference type="NCBI Taxonomy" id="2138241"/>
    <lineage>
        <taxon>Eukaryota</taxon>
        <taxon>Metazoa</taxon>
        <taxon>Ecdysozoa</taxon>
        <taxon>Nematoda</taxon>
        <taxon>Chromadorea</taxon>
        <taxon>Rhabditida</taxon>
        <taxon>Rhabditina</taxon>
        <taxon>Rhabditomorpha</taxon>
        <taxon>Rhabditoidea</taxon>
        <taxon>Rhabditidae</taxon>
        <taxon>Mesorhabditinae</taxon>
        <taxon>Mesorhabditis</taxon>
    </lineage>
</organism>
<name>A0AAF3F8V1_9BILA</name>
<dbReference type="PROSITE" id="PS50144">
    <property type="entry name" value="MATH"/>
    <property type="match status" value="1"/>
</dbReference>
<feature type="domain" description="MATH" evidence="1">
    <location>
        <begin position="224"/>
        <end position="336"/>
    </location>
</feature>
<keyword evidence="2" id="KW-1185">Reference proteome</keyword>
<dbReference type="SUPFAM" id="SSF49599">
    <property type="entry name" value="TRAF domain-like"/>
    <property type="match status" value="1"/>
</dbReference>
<reference evidence="3" key="1">
    <citation type="submission" date="2024-02" db="UniProtKB">
        <authorList>
            <consortium name="WormBaseParasite"/>
        </authorList>
    </citation>
    <scope>IDENTIFICATION</scope>
</reference>
<dbReference type="Pfam" id="PF22486">
    <property type="entry name" value="MATH_2"/>
    <property type="match status" value="1"/>
</dbReference>
<dbReference type="AlphaFoldDB" id="A0AAF3F8V1"/>
<dbReference type="Proteomes" id="UP000887575">
    <property type="component" value="Unassembled WGS sequence"/>
</dbReference>
<proteinExistence type="predicted"/>
<dbReference type="CDD" id="cd00121">
    <property type="entry name" value="MATH"/>
    <property type="match status" value="1"/>
</dbReference>
<evidence type="ECO:0000313" key="2">
    <source>
        <dbReference type="Proteomes" id="UP000887575"/>
    </source>
</evidence>
<sequence length="336" mass="37887">MPTLSIEDEALRVGINYHMCRLKNKPFDPNPEAIAAGMIVQPRELFFDVNTIEKAAVSKKLVQDIRAKHQPNNMIIYILIDQQPFSRGGALYTRPLGSRRYALAVLDKYGDNVWLGSLRRQSANSSIDGEWPVAYHGTTDPRAAEIVRSGGLDLEKGKRFAFGHGIYCTPDPKTALAYASTYKHDGKTYKLIVQARVDPSRREIVPKSKHGRSCLKATKVTALSAKLEWKIEQFERLMKLSKNGQNLISKQFGCPEATVVSWELHVYPNGKRDEDATNVSFFLRQVGLARGEEPIMTEFQIYAVNKENQRVSVCRDTKDFSNQQGRGKFQVSSCCK</sequence>
<evidence type="ECO:0000259" key="1">
    <source>
        <dbReference type="PROSITE" id="PS50144"/>
    </source>
</evidence>
<dbReference type="InterPro" id="IPR008974">
    <property type="entry name" value="TRAF-like"/>
</dbReference>
<dbReference type="SUPFAM" id="SSF56399">
    <property type="entry name" value="ADP-ribosylation"/>
    <property type="match status" value="1"/>
</dbReference>
<dbReference type="PANTHER" id="PTHR36649">
    <property type="entry name" value="UBIQUITIN-LIKE DOMAIN-CONTAINING PROTEIN"/>
    <property type="match status" value="1"/>
</dbReference>
<protein>
    <recommendedName>
        <fullName evidence="1">MATH domain-containing protein</fullName>
    </recommendedName>
</protein>
<dbReference type="Gene3D" id="3.90.228.10">
    <property type="match status" value="1"/>
</dbReference>
<dbReference type="InterPro" id="IPR002083">
    <property type="entry name" value="MATH/TRAF_dom"/>
</dbReference>
<dbReference type="WBParaSite" id="MBELARI_LOCUS3324">
    <property type="protein sequence ID" value="MBELARI_LOCUS3324"/>
    <property type="gene ID" value="MBELARI_LOCUS3324"/>
</dbReference>
<accession>A0AAF3F8V1</accession>
<dbReference type="Gene3D" id="2.60.210.10">
    <property type="entry name" value="Apoptosis, Tumor Necrosis Factor Receptor Associated Protein 2, Chain A"/>
    <property type="match status" value="1"/>
</dbReference>
<dbReference type="PANTHER" id="PTHR36649:SF28">
    <property type="entry name" value="UBIQUITIN-LIKE DOMAIN-CONTAINING PROTEIN"/>
    <property type="match status" value="1"/>
</dbReference>
<evidence type="ECO:0000313" key="3">
    <source>
        <dbReference type="WBParaSite" id="MBELARI_LOCUS3324"/>
    </source>
</evidence>